<organism evidence="1 2">
    <name type="scientific">Marinobacterium rhizophilum</name>
    <dbReference type="NCBI Taxonomy" id="420402"/>
    <lineage>
        <taxon>Bacteria</taxon>
        <taxon>Pseudomonadati</taxon>
        <taxon>Pseudomonadota</taxon>
        <taxon>Gammaproteobacteria</taxon>
        <taxon>Oceanospirillales</taxon>
        <taxon>Oceanospirillaceae</taxon>
        <taxon>Marinobacterium</taxon>
    </lineage>
</organism>
<name>A0ABY5HLU4_9GAMM</name>
<gene>
    <name evidence="1" type="ORF">KDW95_04090</name>
</gene>
<dbReference type="RefSeq" id="WP_255855001.1">
    <property type="nucleotide sequence ID" value="NZ_CP073347.1"/>
</dbReference>
<evidence type="ECO:0000313" key="2">
    <source>
        <dbReference type="Proteomes" id="UP001058461"/>
    </source>
</evidence>
<dbReference type="InterPro" id="IPR025284">
    <property type="entry name" value="DUF4144"/>
</dbReference>
<dbReference type="Gene3D" id="2.40.10.320">
    <property type="entry name" value="Uncharacterised protein PF13642 yp_926445, N-terminal domain"/>
    <property type="match status" value="1"/>
</dbReference>
<dbReference type="Gene3D" id="1.10.8.650">
    <property type="entry name" value="Uncharacterised protein PF13642 yp_926445, C-terminal domain"/>
    <property type="match status" value="1"/>
</dbReference>
<dbReference type="EMBL" id="CP073347">
    <property type="protein sequence ID" value="UTW12866.1"/>
    <property type="molecule type" value="Genomic_DNA"/>
</dbReference>
<accession>A0ABY5HLU4</accession>
<evidence type="ECO:0000313" key="1">
    <source>
        <dbReference type="EMBL" id="UTW12866.1"/>
    </source>
</evidence>
<protein>
    <submittedName>
        <fullName evidence="1">Uncharacterized protein</fullName>
    </submittedName>
</protein>
<reference evidence="1" key="1">
    <citation type="submission" date="2021-04" db="EMBL/GenBank/DDBJ databases">
        <title>Oceanospirillales bacteria with DddD are important DMSP degraders in coastal seawater.</title>
        <authorList>
            <person name="Liu J."/>
        </authorList>
    </citation>
    <scope>NUCLEOTIDE SEQUENCE</scope>
    <source>
        <strain evidence="1">D13-1</strain>
    </source>
</reference>
<sequence>MSTDNIQYPALLQHPDDDELDVVSCSEDWVQKCRSQAFVAGLYPGVRLIDSQGRVYPLTLSCARVQLQDGTEQLSLDQVLQLVRLHASLQGSCCVAKIGARSIADAILLVVHLSD</sequence>
<dbReference type="Pfam" id="PF13642">
    <property type="entry name" value="DUF4144"/>
    <property type="match status" value="1"/>
</dbReference>
<keyword evidence="2" id="KW-1185">Reference proteome</keyword>
<proteinExistence type="predicted"/>
<dbReference type="Proteomes" id="UP001058461">
    <property type="component" value="Chromosome"/>
</dbReference>